<protein>
    <submittedName>
        <fullName evidence="5">Lysophospholipid acyltransferase family protein</fullName>
    </submittedName>
</protein>
<dbReference type="CDD" id="cd07989">
    <property type="entry name" value="LPLAT_AGPAT-like"/>
    <property type="match status" value="1"/>
</dbReference>
<accession>A0AB38Z806</accession>
<keyword evidence="2 5" id="KW-0012">Acyltransferase</keyword>
<keyword evidence="3" id="KW-0472">Membrane</keyword>
<reference evidence="5" key="1">
    <citation type="submission" date="2023-12" db="EMBL/GenBank/DDBJ databases">
        <title>Isolation of organohalide respiring bacteria Dehalococcoides mccartyi strain GPTCE1 in groundwater collected near a chemical plant in Suzhou, China.</title>
        <authorList>
            <person name="Liu G."/>
        </authorList>
    </citation>
    <scope>NUCLEOTIDE SEQUENCE</scope>
    <source>
        <strain evidence="5">GPTCE1</strain>
    </source>
</reference>
<evidence type="ECO:0000313" key="5">
    <source>
        <dbReference type="EMBL" id="WRO06695.1"/>
    </source>
</evidence>
<dbReference type="GO" id="GO:0006654">
    <property type="term" value="P:phosphatidic acid biosynthetic process"/>
    <property type="evidence" value="ECO:0007669"/>
    <property type="project" value="TreeGrafter"/>
</dbReference>
<name>A0AB38Z806_9CHLR</name>
<dbReference type="SMART" id="SM00563">
    <property type="entry name" value="PlsC"/>
    <property type="match status" value="1"/>
</dbReference>
<dbReference type="AlphaFoldDB" id="A0AB38Z806"/>
<dbReference type="Proteomes" id="UP001327986">
    <property type="component" value="Chromosome"/>
</dbReference>
<keyword evidence="1" id="KW-0808">Transferase</keyword>
<proteinExistence type="predicted"/>
<dbReference type="InterPro" id="IPR002123">
    <property type="entry name" value="Plipid/glycerol_acylTrfase"/>
</dbReference>
<dbReference type="Pfam" id="PF01553">
    <property type="entry name" value="Acyltransferase"/>
    <property type="match status" value="1"/>
</dbReference>
<evidence type="ECO:0000256" key="1">
    <source>
        <dbReference type="ARBA" id="ARBA00022679"/>
    </source>
</evidence>
<dbReference type="PANTHER" id="PTHR10434">
    <property type="entry name" value="1-ACYL-SN-GLYCEROL-3-PHOSPHATE ACYLTRANSFERASE"/>
    <property type="match status" value="1"/>
</dbReference>
<dbReference type="RefSeq" id="WP_324664210.1">
    <property type="nucleotide sequence ID" value="NZ_CP141531.1"/>
</dbReference>
<evidence type="ECO:0000256" key="3">
    <source>
        <dbReference type="SAM" id="Phobius"/>
    </source>
</evidence>
<feature type="transmembrane region" description="Helical" evidence="3">
    <location>
        <begin position="12"/>
        <end position="32"/>
    </location>
</feature>
<organism evidence="5 6">
    <name type="scientific">Dehalococcoides mccartyi</name>
    <dbReference type="NCBI Taxonomy" id="61435"/>
    <lineage>
        <taxon>Bacteria</taxon>
        <taxon>Bacillati</taxon>
        <taxon>Chloroflexota</taxon>
        <taxon>Dehalococcoidia</taxon>
        <taxon>Dehalococcoidales</taxon>
        <taxon>Dehalococcoidaceae</taxon>
        <taxon>Dehalococcoides</taxon>
    </lineage>
</organism>
<evidence type="ECO:0000259" key="4">
    <source>
        <dbReference type="SMART" id="SM00563"/>
    </source>
</evidence>
<dbReference type="SUPFAM" id="SSF69593">
    <property type="entry name" value="Glycerol-3-phosphate (1)-acyltransferase"/>
    <property type="match status" value="1"/>
</dbReference>
<sequence>MKEKVFREIRFLTVNYFVGPTLGLFICVLETFGRIKFLHFERFPIWKEKLIIVSNHPSLLEPFILPLMGFPWMNFPWIFSPLWSRIKFSLKWFRELQKEFTLPKKLIPASAPDKNNFYDPLYLRLFREINIPVDRNGKARGRICSILALRRILDNGGRVLIFPEGGRTFKAIRRGKTRSTNGCCLGELKEGTAWLALKTDAEILPIWVDGTDRVLPNNKFPIPRFWHKVTVKIGSPFKVQSNTRQGATLEIARSLLTVADE</sequence>
<keyword evidence="3" id="KW-0812">Transmembrane</keyword>
<dbReference type="GO" id="GO:0003841">
    <property type="term" value="F:1-acylglycerol-3-phosphate O-acyltransferase activity"/>
    <property type="evidence" value="ECO:0007669"/>
    <property type="project" value="TreeGrafter"/>
</dbReference>
<keyword evidence="3" id="KW-1133">Transmembrane helix</keyword>
<evidence type="ECO:0000256" key="2">
    <source>
        <dbReference type="ARBA" id="ARBA00023315"/>
    </source>
</evidence>
<feature type="domain" description="Phospholipid/glycerol acyltransferase" evidence="4">
    <location>
        <begin position="50"/>
        <end position="211"/>
    </location>
</feature>
<dbReference type="PANTHER" id="PTHR10434:SF40">
    <property type="entry name" value="1-ACYL-SN-GLYCEROL-3-PHOSPHATE ACYLTRANSFERASE"/>
    <property type="match status" value="1"/>
</dbReference>
<gene>
    <name evidence="5" type="ORF">VLL09_04715</name>
</gene>
<evidence type="ECO:0000313" key="6">
    <source>
        <dbReference type="Proteomes" id="UP001327986"/>
    </source>
</evidence>
<dbReference type="EMBL" id="CP141531">
    <property type="protein sequence ID" value="WRO06695.1"/>
    <property type="molecule type" value="Genomic_DNA"/>
</dbReference>